<dbReference type="RefSeq" id="XP_009551419.1">
    <property type="nucleotide sequence ID" value="XM_009553124.1"/>
</dbReference>
<accession>W4JSI6</accession>
<evidence type="ECO:0000313" key="2">
    <source>
        <dbReference type="Proteomes" id="UP000030671"/>
    </source>
</evidence>
<dbReference type="Proteomes" id="UP000030671">
    <property type="component" value="Unassembled WGS sequence"/>
</dbReference>
<dbReference type="KEGG" id="hir:HETIRDRAFT_105982"/>
<dbReference type="GeneID" id="20666124"/>
<dbReference type="EMBL" id="KI925464">
    <property type="protein sequence ID" value="ETW76527.1"/>
    <property type="molecule type" value="Genomic_DNA"/>
</dbReference>
<proteinExistence type="predicted"/>
<reference evidence="1 2" key="1">
    <citation type="journal article" date="2012" name="New Phytol.">
        <title>Insight into trade-off between wood decay and parasitism from the genome of a fungal forest pathogen.</title>
        <authorList>
            <person name="Olson A."/>
            <person name="Aerts A."/>
            <person name="Asiegbu F."/>
            <person name="Belbahri L."/>
            <person name="Bouzid O."/>
            <person name="Broberg A."/>
            <person name="Canback B."/>
            <person name="Coutinho P.M."/>
            <person name="Cullen D."/>
            <person name="Dalman K."/>
            <person name="Deflorio G."/>
            <person name="van Diepen L.T."/>
            <person name="Dunand C."/>
            <person name="Duplessis S."/>
            <person name="Durling M."/>
            <person name="Gonthier P."/>
            <person name="Grimwood J."/>
            <person name="Fossdal C.G."/>
            <person name="Hansson D."/>
            <person name="Henrissat B."/>
            <person name="Hietala A."/>
            <person name="Himmelstrand K."/>
            <person name="Hoffmeister D."/>
            <person name="Hogberg N."/>
            <person name="James T.Y."/>
            <person name="Karlsson M."/>
            <person name="Kohler A."/>
            <person name="Kues U."/>
            <person name="Lee Y.H."/>
            <person name="Lin Y.C."/>
            <person name="Lind M."/>
            <person name="Lindquist E."/>
            <person name="Lombard V."/>
            <person name="Lucas S."/>
            <person name="Lunden K."/>
            <person name="Morin E."/>
            <person name="Murat C."/>
            <person name="Park J."/>
            <person name="Raffaello T."/>
            <person name="Rouze P."/>
            <person name="Salamov A."/>
            <person name="Schmutz J."/>
            <person name="Solheim H."/>
            <person name="Stahlberg J."/>
            <person name="Velez H."/>
            <person name="de Vries R.P."/>
            <person name="Wiebenga A."/>
            <person name="Woodward S."/>
            <person name="Yakovlev I."/>
            <person name="Garbelotto M."/>
            <person name="Martin F."/>
            <person name="Grigoriev I.V."/>
            <person name="Stenlid J."/>
        </authorList>
    </citation>
    <scope>NUCLEOTIDE SEQUENCE [LARGE SCALE GENOMIC DNA]</scope>
    <source>
        <strain evidence="1 2">TC 32-1</strain>
    </source>
</reference>
<sequence>MAAQFEEELLNSLPAKHGPMLKRREKASEHFEVVSSKKRHTAAVSSRDGGRWDVIGSKIRYRDRETCQVMEASVIDARSSVVCKSEYPSVMPADGNADSCREFYRKCDAILALPSTDDEKYIIRFRVWPIRGGSPKRQDSRRFWEDLGDVVILKYLAAAAATQFMMDFEIRKATGNGGKRFEVVGKNIQYEDRRMSQVREASVLDAGSSVVQGDYYRIQNSEGQQNTIAMEEVISTE</sequence>
<dbReference type="AlphaFoldDB" id="W4JSI6"/>
<name>W4JSI6_HETIT</name>
<protein>
    <submittedName>
        <fullName evidence="1">Uncharacterized protein</fullName>
    </submittedName>
</protein>
<evidence type="ECO:0000313" key="1">
    <source>
        <dbReference type="EMBL" id="ETW76527.1"/>
    </source>
</evidence>
<dbReference type="HOGENOM" id="CLU_1170776_0_0_1"/>
<dbReference type="InParanoid" id="W4JSI6"/>
<gene>
    <name evidence="1" type="ORF">HETIRDRAFT_105982</name>
</gene>
<keyword evidence="2" id="KW-1185">Reference proteome</keyword>
<organism evidence="1 2">
    <name type="scientific">Heterobasidion irregulare (strain TC 32-1)</name>
    <dbReference type="NCBI Taxonomy" id="747525"/>
    <lineage>
        <taxon>Eukaryota</taxon>
        <taxon>Fungi</taxon>
        <taxon>Dikarya</taxon>
        <taxon>Basidiomycota</taxon>
        <taxon>Agaricomycotina</taxon>
        <taxon>Agaricomycetes</taxon>
        <taxon>Russulales</taxon>
        <taxon>Bondarzewiaceae</taxon>
        <taxon>Heterobasidion</taxon>
        <taxon>Heterobasidion annosum species complex</taxon>
    </lineage>
</organism>